<organism evidence="1">
    <name type="scientific">hydrothermal vent metagenome</name>
    <dbReference type="NCBI Taxonomy" id="652676"/>
    <lineage>
        <taxon>unclassified sequences</taxon>
        <taxon>metagenomes</taxon>
        <taxon>ecological metagenomes</taxon>
    </lineage>
</organism>
<reference evidence="1" key="1">
    <citation type="submission" date="2018-06" db="EMBL/GenBank/DDBJ databases">
        <authorList>
            <person name="Zhirakovskaya E."/>
        </authorList>
    </citation>
    <scope>NUCLEOTIDE SEQUENCE</scope>
</reference>
<sequence>MVQITSPLILLAELPKDFQLSDLNLSGKNGERILFNTQKYSDLEVIEAILDGMAFTLTHLTRDETHQNLEIEKLSKIFCKTPRYTVSGIAISLGDNLSGGGHITPVNRALLELGYMIGQDIQAQAIIWVPANQLVGFDYFGEATRQYVDGGPLPILVQVAIKDNEDQSFQTTGLSYFAGQEIFLSAPEEYTSSDTIKRLVRIAHDIATNGRIDNEVETDGLVDGERISFTPDAEKKRVHVKIHGSGTSEID</sequence>
<name>A0A3B0SKK4_9ZZZZ</name>
<protein>
    <submittedName>
        <fullName evidence="1">Uncharacterized protein</fullName>
    </submittedName>
</protein>
<proteinExistence type="predicted"/>
<gene>
    <name evidence="1" type="ORF">MNBD_ALPHA04-1722</name>
</gene>
<dbReference type="EMBL" id="UOEF01000414">
    <property type="protein sequence ID" value="VAW04723.1"/>
    <property type="molecule type" value="Genomic_DNA"/>
</dbReference>
<dbReference type="AlphaFoldDB" id="A0A3B0SKK4"/>
<accession>A0A3B0SKK4</accession>
<evidence type="ECO:0000313" key="1">
    <source>
        <dbReference type="EMBL" id="VAW04723.1"/>
    </source>
</evidence>